<evidence type="ECO:0000313" key="4">
    <source>
        <dbReference type="EMBL" id="CAF4216906.1"/>
    </source>
</evidence>
<keyword evidence="2" id="KW-1133">Transmembrane helix</keyword>
<keyword evidence="2" id="KW-0812">Transmembrane</keyword>
<feature type="transmembrane region" description="Helical" evidence="2">
    <location>
        <begin position="86"/>
        <end position="107"/>
    </location>
</feature>
<accession>A0A814ZRT2</accession>
<dbReference type="Proteomes" id="UP000663860">
    <property type="component" value="Unassembled WGS sequence"/>
</dbReference>
<proteinExistence type="predicted"/>
<protein>
    <submittedName>
        <fullName evidence="3">Uncharacterized protein</fullName>
    </submittedName>
</protein>
<dbReference type="EMBL" id="CAJNOE010000497">
    <property type="protein sequence ID" value="CAF1245234.1"/>
    <property type="molecule type" value="Genomic_DNA"/>
</dbReference>
<name>A0A814ZRT2_9BILA</name>
<dbReference type="AlphaFoldDB" id="A0A814ZRT2"/>
<evidence type="ECO:0000256" key="2">
    <source>
        <dbReference type="SAM" id="Phobius"/>
    </source>
</evidence>
<keyword evidence="2" id="KW-0472">Membrane</keyword>
<evidence type="ECO:0000313" key="3">
    <source>
        <dbReference type="EMBL" id="CAF1245234.1"/>
    </source>
</evidence>
<feature type="compositionally biased region" description="Polar residues" evidence="1">
    <location>
        <begin position="10"/>
        <end position="20"/>
    </location>
</feature>
<evidence type="ECO:0000313" key="5">
    <source>
        <dbReference type="Proteomes" id="UP000663860"/>
    </source>
</evidence>
<dbReference type="Proteomes" id="UP000663868">
    <property type="component" value="Unassembled WGS sequence"/>
</dbReference>
<evidence type="ECO:0000256" key="1">
    <source>
        <dbReference type="SAM" id="MobiDB-lite"/>
    </source>
</evidence>
<sequence length="117" mass="12818">MDPIDDINSTKDPCSGGNSEYTDDLGSGELFDFNNVDSSEESTSGIEIKMQVLKDQDDENSLYAANRETEKTCSSIIKSILFSRECLACTISTISMLVGILIVVYTMPKQPGMIFLS</sequence>
<organism evidence="3 5">
    <name type="scientific">Adineta steineri</name>
    <dbReference type="NCBI Taxonomy" id="433720"/>
    <lineage>
        <taxon>Eukaryota</taxon>
        <taxon>Metazoa</taxon>
        <taxon>Spiralia</taxon>
        <taxon>Gnathifera</taxon>
        <taxon>Rotifera</taxon>
        <taxon>Eurotatoria</taxon>
        <taxon>Bdelloidea</taxon>
        <taxon>Adinetida</taxon>
        <taxon>Adinetidae</taxon>
        <taxon>Adineta</taxon>
    </lineage>
</organism>
<comment type="caution">
    <text evidence="3">The sequence shown here is derived from an EMBL/GenBank/DDBJ whole genome shotgun (WGS) entry which is preliminary data.</text>
</comment>
<feature type="region of interest" description="Disordered" evidence="1">
    <location>
        <begin position="1"/>
        <end position="26"/>
    </location>
</feature>
<dbReference type="EMBL" id="CAJOBB010008884">
    <property type="protein sequence ID" value="CAF4216906.1"/>
    <property type="molecule type" value="Genomic_DNA"/>
</dbReference>
<reference evidence="3" key="1">
    <citation type="submission" date="2021-02" db="EMBL/GenBank/DDBJ databases">
        <authorList>
            <person name="Nowell W R."/>
        </authorList>
    </citation>
    <scope>NUCLEOTIDE SEQUENCE</scope>
</reference>
<gene>
    <name evidence="3" type="ORF">IZO911_LOCUS31029</name>
    <name evidence="4" type="ORF">KXQ929_LOCUS40977</name>
</gene>